<keyword evidence="2" id="KW-1185">Reference proteome</keyword>
<evidence type="ECO:0000313" key="1">
    <source>
        <dbReference type="EMBL" id="KAK1441898.1"/>
    </source>
</evidence>
<comment type="caution">
    <text evidence="1">The sequence shown here is derived from an EMBL/GenBank/DDBJ whole genome shotgun (WGS) entry which is preliminary data.</text>
</comment>
<dbReference type="EMBL" id="JAVEPI010000005">
    <property type="protein sequence ID" value="KAK1441898.1"/>
    <property type="molecule type" value="Genomic_DNA"/>
</dbReference>
<gene>
    <name evidence="1" type="ORF">BgAZ_502300</name>
</gene>
<sequence length="884" mass="102788">MSSPESVLAMHKSYFCLYYLNDFKRAISIAMDHFNHYDDGDLLLMVIMDITSRYMSRNGRNSVEDVQKVCLDLLKSKNLFGIQRIIVREKYESLEAGFTHRSKIRRLLIEDCKGRKYSRQSRSVKAMVGVKRNLSLDRIKITIQALRCINARYYERTKPFSICLSPKKVEPKRRTNDNITQHLKRNLIECYGNKNIAYFYAEDLADVRNKYRRTYDRNTESTGVSVRSPSPLSLCGRESMIHDTYSTLRFSERPYPISDAEDECLRRLTGDICLDDHASNVMKWWRKHFRLMKVKIFQVCNMLFININVPFIAIELFSRLFQNLITATARGVRHFLGCIFNQDDYPVIVEEDINGNRVLTEDDCTILFMFAAGCLEIALNYHNARARFDIFSLFYFLVFIDSILSSTDVSWCTSKITPSFLSIVDSRVVIHQKINCGKNYLRRSLTYHHNLFKRKLHHLFSELKKNRILHMANYQLMNCLEDVILLSHGIFGFNLTLRIAPVIIETSSCNVAKRTRYECNGHREGYNKLHMKHETPSLSKKRRCATLHEQRLKVECEDLHSSDYYLHKKVEPSIKTGSVAAESFSQSANSSEESLGIATIIEGLSTAPATELEKVNVFLTESTEVSILLLQMLSCSDYIEILTGNKLFTRSSSNQDSSALMSAMSLKFILDMFITITDESIGKMLSGISRYDANHLNKGAHCDYMEAFNEYFGDHKSVIEESNCAFYFIILEIDWIFHREGIYSDEEYKKHQRLLSSVIDGNSPNEGMLYEVFDRHHHLYEKIAILMFSKDGMYRQTDECVEAFRSREVTWNQFDEILIRNIRPEDELPINKDIMDIYYPDVGQVVTSFNPYKSIFTPKYFEVTKELVYRVKVALALYYLSECV</sequence>
<organism evidence="1 2">
    <name type="scientific">Babesia gibsoni</name>
    <dbReference type="NCBI Taxonomy" id="33632"/>
    <lineage>
        <taxon>Eukaryota</taxon>
        <taxon>Sar</taxon>
        <taxon>Alveolata</taxon>
        <taxon>Apicomplexa</taxon>
        <taxon>Aconoidasida</taxon>
        <taxon>Piroplasmida</taxon>
        <taxon>Babesiidae</taxon>
        <taxon>Babesia</taxon>
    </lineage>
</organism>
<dbReference type="Proteomes" id="UP001230268">
    <property type="component" value="Unassembled WGS sequence"/>
</dbReference>
<proteinExistence type="predicted"/>
<evidence type="ECO:0000313" key="2">
    <source>
        <dbReference type="Proteomes" id="UP001230268"/>
    </source>
</evidence>
<accession>A0AAD8LI88</accession>
<reference evidence="1" key="1">
    <citation type="submission" date="2023-08" db="EMBL/GenBank/DDBJ databases">
        <title>Draft sequence of the Babesia gibsoni genome.</title>
        <authorList>
            <person name="Yamagishi J.Y."/>
            <person name="Xuan X.X."/>
        </authorList>
    </citation>
    <scope>NUCLEOTIDE SEQUENCE</scope>
    <source>
        <strain evidence="1">Azabu</strain>
    </source>
</reference>
<dbReference type="AlphaFoldDB" id="A0AAD8LI88"/>
<name>A0AAD8LI88_BABGI</name>
<protein>
    <submittedName>
        <fullName evidence="1">Uncharacterized protein</fullName>
    </submittedName>
</protein>